<keyword evidence="6" id="KW-1185">Reference proteome</keyword>
<comment type="subcellular location">
    <subcellularLocation>
        <location evidence="1">Nucleus</location>
    </subcellularLocation>
</comment>
<dbReference type="GO" id="GO:0005736">
    <property type="term" value="C:RNA polymerase I complex"/>
    <property type="evidence" value="ECO:0007669"/>
    <property type="project" value="TreeGrafter"/>
</dbReference>
<dbReference type="FunFam" id="2.40.50.140:FF:000191">
    <property type="entry name" value="DNA-directed RNA polymerases I, II, and III subunit RPABC3"/>
    <property type="match status" value="1"/>
</dbReference>
<dbReference type="GO" id="GO:0005666">
    <property type="term" value="C:RNA polymerase III complex"/>
    <property type="evidence" value="ECO:0007669"/>
    <property type="project" value="TreeGrafter"/>
</dbReference>
<dbReference type="GO" id="GO:0003899">
    <property type="term" value="F:DNA-directed RNA polymerase activity"/>
    <property type="evidence" value="ECO:0007669"/>
    <property type="project" value="InterPro"/>
</dbReference>
<organism evidence="5 6">
    <name type="scientific">Colletotrichum karsti</name>
    <dbReference type="NCBI Taxonomy" id="1095194"/>
    <lineage>
        <taxon>Eukaryota</taxon>
        <taxon>Fungi</taxon>
        <taxon>Dikarya</taxon>
        <taxon>Ascomycota</taxon>
        <taxon>Pezizomycotina</taxon>
        <taxon>Sordariomycetes</taxon>
        <taxon>Hypocreomycetidae</taxon>
        <taxon>Glomerellales</taxon>
        <taxon>Glomerellaceae</taxon>
        <taxon>Colletotrichum</taxon>
        <taxon>Colletotrichum boninense species complex</taxon>
    </lineage>
</organism>
<gene>
    <name evidence="5" type="ORF">CkaCkLH20_13306</name>
</gene>
<evidence type="ECO:0000256" key="3">
    <source>
        <dbReference type="ARBA" id="ARBA00023242"/>
    </source>
</evidence>
<dbReference type="RefSeq" id="XP_038738677.1">
    <property type="nucleotide sequence ID" value="XM_038896016.1"/>
</dbReference>
<feature type="region of interest" description="Disordered" evidence="4">
    <location>
        <begin position="1"/>
        <end position="21"/>
    </location>
</feature>
<dbReference type="SMART" id="SM00658">
    <property type="entry name" value="RPOL8c"/>
    <property type="match status" value="1"/>
</dbReference>
<dbReference type="GO" id="GO:0005665">
    <property type="term" value="C:RNA polymerase II, core complex"/>
    <property type="evidence" value="ECO:0007669"/>
    <property type="project" value="TreeGrafter"/>
</dbReference>
<dbReference type="InterPro" id="IPR012340">
    <property type="entry name" value="NA-bd_OB-fold"/>
</dbReference>
<evidence type="ECO:0000313" key="5">
    <source>
        <dbReference type="EMBL" id="KAF9869216.1"/>
    </source>
</evidence>
<name>A0A9P6HUY5_9PEZI</name>
<dbReference type="GO" id="GO:0006351">
    <property type="term" value="P:DNA-templated transcription"/>
    <property type="evidence" value="ECO:0007669"/>
    <property type="project" value="InterPro"/>
</dbReference>
<protein>
    <submittedName>
        <fullName evidence="5">RNA polymerase Rpb8</fullName>
    </submittedName>
</protein>
<dbReference type="Gene3D" id="2.40.50.140">
    <property type="entry name" value="Nucleic acid-binding proteins"/>
    <property type="match status" value="1"/>
</dbReference>
<reference evidence="5" key="2">
    <citation type="submission" date="2020-11" db="EMBL/GenBank/DDBJ databases">
        <title>Whole genome sequencing of Colletotrichum sp.</title>
        <authorList>
            <person name="Li H."/>
        </authorList>
    </citation>
    <scope>NUCLEOTIDE SEQUENCE</scope>
    <source>
        <strain evidence="5">CkLH20</strain>
    </source>
</reference>
<evidence type="ECO:0000256" key="1">
    <source>
        <dbReference type="ARBA" id="ARBA00004123"/>
    </source>
</evidence>
<reference evidence="5" key="1">
    <citation type="submission" date="2020-03" db="EMBL/GenBank/DDBJ databases">
        <authorList>
            <person name="He L."/>
        </authorList>
    </citation>
    <scope>NUCLEOTIDE SEQUENCE</scope>
    <source>
        <strain evidence="5">CkLH20</strain>
    </source>
</reference>
<dbReference type="EMBL" id="JAATWM020000089">
    <property type="protein sequence ID" value="KAF9869216.1"/>
    <property type="molecule type" value="Genomic_DNA"/>
</dbReference>
<dbReference type="Proteomes" id="UP000781932">
    <property type="component" value="Unassembled WGS sequence"/>
</dbReference>
<comment type="caution">
    <text evidence="5">The sequence shown here is derived from an EMBL/GenBank/DDBJ whole genome shotgun (WGS) entry which is preliminary data.</text>
</comment>
<comment type="similarity">
    <text evidence="2">Belongs to the eukaryotic RPB8 RNA polymerase subunit family.</text>
</comment>
<dbReference type="OrthoDB" id="20018at2759"/>
<keyword evidence="3" id="KW-0539">Nucleus</keyword>
<dbReference type="Pfam" id="PF03870">
    <property type="entry name" value="RNA_pol_Rpb8"/>
    <property type="match status" value="1"/>
</dbReference>
<dbReference type="PANTHER" id="PTHR10917">
    <property type="entry name" value="DNA-DIRECTED RNA POLYMERASES I, II, AND III SUBUNIT RPABC3"/>
    <property type="match status" value="1"/>
</dbReference>
<evidence type="ECO:0000256" key="4">
    <source>
        <dbReference type="SAM" id="MobiDB-lite"/>
    </source>
</evidence>
<evidence type="ECO:0000256" key="2">
    <source>
        <dbReference type="ARBA" id="ARBA00008912"/>
    </source>
</evidence>
<sequence length="192" mass="21295">MPATQQLLRDTSHDSQSRITTEDSVFNKTGSPTRIVFEVSAIMSGGGDVTLFEESFTVTTYDQSKYDRVARISATSTDNQTIMSLDINIELFPASVSDSLHVVLATSLAHDGSKDDEKGWRDVAKGGQDREATLADMFDYVCYGKIYKFEDADDGQTIKAYVSFGGLLMSLEGPYKKLTPLRVDYVYLLIKK</sequence>
<accession>A0A9P6HUY5</accession>
<dbReference type="SUPFAM" id="SSF50249">
    <property type="entry name" value="Nucleic acid-binding proteins"/>
    <property type="match status" value="1"/>
</dbReference>
<dbReference type="PANTHER" id="PTHR10917:SF0">
    <property type="entry name" value="DNA-DIRECTED RNA POLYMERASES I, II, AND III SUBUNIT RPABC3"/>
    <property type="match status" value="1"/>
</dbReference>
<dbReference type="GeneID" id="62169090"/>
<evidence type="ECO:0000313" key="6">
    <source>
        <dbReference type="Proteomes" id="UP000781932"/>
    </source>
</evidence>
<dbReference type="InterPro" id="IPR005570">
    <property type="entry name" value="RPABC3"/>
</dbReference>
<proteinExistence type="inferred from homology"/>
<dbReference type="AlphaFoldDB" id="A0A9P6HUY5"/>